<dbReference type="KEGG" id="sva:SVA_1393"/>
<evidence type="ECO:0000313" key="2">
    <source>
        <dbReference type="Proteomes" id="UP000218899"/>
    </source>
</evidence>
<dbReference type="AlphaFoldDB" id="A0A1B4V335"/>
<dbReference type="PANTHER" id="PTHR30348:SF4">
    <property type="entry name" value="DUF72 DOMAIN-CONTAINING PROTEIN"/>
    <property type="match status" value="1"/>
</dbReference>
<accession>A0A1B4V335</accession>
<dbReference type="Gene3D" id="3.20.20.410">
    <property type="entry name" value="Protein of unknown function UPF0759"/>
    <property type="match status" value="1"/>
</dbReference>
<dbReference type="EMBL" id="AP014936">
    <property type="protein sequence ID" value="BAU47958.1"/>
    <property type="molecule type" value="Genomic_DNA"/>
</dbReference>
<dbReference type="InterPro" id="IPR036520">
    <property type="entry name" value="UPF0759_sf"/>
</dbReference>
<protein>
    <recommendedName>
        <fullName evidence="3">DUF72 domain-containing protein</fullName>
    </recommendedName>
</protein>
<evidence type="ECO:0008006" key="3">
    <source>
        <dbReference type="Google" id="ProtNLM"/>
    </source>
</evidence>
<dbReference type="Proteomes" id="UP000218899">
    <property type="component" value="Chromosome"/>
</dbReference>
<evidence type="ECO:0000313" key="1">
    <source>
        <dbReference type="EMBL" id="BAU47958.1"/>
    </source>
</evidence>
<dbReference type="SUPFAM" id="SSF117396">
    <property type="entry name" value="TM1631-like"/>
    <property type="match status" value="1"/>
</dbReference>
<dbReference type="OrthoDB" id="9780310at2"/>
<keyword evidence="2" id="KW-1185">Reference proteome</keyword>
<name>A0A1B4V335_9GAMM</name>
<sequence length="246" mass="28428">MNGKLRVGTSGYQYGHWKGRFYPEDLPKRLWFGHYARHFDTVEINNTFYRLPGPGVFDAWQQAAPAGFLYALKFSRYGTHRKRLRAPAQPIRLFTSRARRLKEHLGPVLVQLPPRWHANPERLKAFVARLPEGLRWAIEFRDPSWLTEPVFDLLAQRNVALCVHDMLADHPRRLTADFAYLRFHGERYGGSYSAQALAAHARRIRAWMADGIDVYAYFNNDAEAYAVRNAADLRRYAGDIGQRAVA</sequence>
<organism evidence="1 2">
    <name type="scientific">Sulfurifustis variabilis</name>
    <dbReference type="NCBI Taxonomy" id="1675686"/>
    <lineage>
        <taxon>Bacteria</taxon>
        <taxon>Pseudomonadati</taxon>
        <taxon>Pseudomonadota</taxon>
        <taxon>Gammaproteobacteria</taxon>
        <taxon>Acidiferrobacterales</taxon>
        <taxon>Acidiferrobacteraceae</taxon>
        <taxon>Sulfurifustis</taxon>
    </lineage>
</organism>
<dbReference type="InterPro" id="IPR002763">
    <property type="entry name" value="DUF72"/>
</dbReference>
<dbReference type="PANTHER" id="PTHR30348">
    <property type="entry name" value="UNCHARACTERIZED PROTEIN YECE"/>
    <property type="match status" value="1"/>
</dbReference>
<dbReference type="RefSeq" id="WP_096462854.1">
    <property type="nucleotide sequence ID" value="NZ_AP014936.1"/>
</dbReference>
<gene>
    <name evidence="1" type="ORF">SVA_1393</name>
</gene>
<dbReference type="Pfam" id="PF01904">
    <property type="entry name" value="DUF72"/>
    <property type="match status" value="1"/>
</dbReference>
<reference evidence="1 2" key="1">
    <citation type="submission" date="2015-08" db="EMBL/GenBank/DDBJ databases">
        <title>Complete genome sequence of Sulfurifustis variabilis.</title>
        <authorList>
            <person name="Miura A."/>
            <person name="Kojima H."/>
            <person name="Fukui M."/>
        </authorList>
    </citation>
    <scope>NUCLEOTIDE SEQUENCE [LARGE SCALE GENOMIC DNA]</scope>
    <source>
        <strain evidence="2">skN76</strain>
    </source>
</reference>
<proteinExistence type="predicted"/>